<accession>A0A086ZEH4</accession>
<dbReference type="EMBL" id="JGYP01000005">
    <property type="protein sequence ID" value="KFI44924.1"/>
    <property type="molecule type" value="Genomic_DNA"/>
</dbReference>
<evidence type="ECO:0000313" key="1">
    <source>
        <dbReference type="EMBL" id="KFI44924.1"/>
    </source>
</evidence>
<sequence>MSLWSALLSTYGTIEAASGEVAVNKDSSLDTKRMLSPLFHISLKTRLHVILDERGDLMDMEMDGKDVSVIVPCTQQSLGRSGKNPPPHPLCDKIIYVDSELDTKKHAKYVELLDGWKGQDVKLNAIYTYVTTHSVVEDAVGKGLFQSKQSKTDEKEKWSQASTQMDPKIGVRFSVHTLTDEPDEVWMDRKLQKRWIDYCMQADTSKGIDSLGEPLFRAVSNFPKNIVGVAGNAKLISSNDDKNFTYRGRFNSAQDAMQIDDNTCQKVHAALKWLIGNNGRTIDKQTVVVWAVEDKPTQVVQPSVNTYEALHNFSKIEKSDQINQLDKARTAVDTNYAKRFHNIVRGFADGKKLAGHSKTIVVAIFDAASKGRLSVTYYIELPQYEYLEHIASWHEEAAWPLTYSKKEKKQDSTEKSKAKAKDETKEISYIGAPSFLDIADCAYGPRNKSKKNYKDFCKNTEKQLIEAMFSNGILPRPLAVSAFHRVLRPQSYDDLSVWRHDFEVACSIWKKTLNQNKPEKEQISMALDTRRKDRDYLYGRLLAFADYWESKILAERHIDRPTIAVKLMTTFAERPYSTWNVVCSHMAPYLQSIKSARRFEYENGIDEVTDMFQEHQFEDNSALSPLFLLGYSSQRRALRQRFTKSNESVDNSVEQGE</sequence>
<dbReference type="Pfam" id="PF09709">
    <property type="entry name" value="Cas_Csd1"/>
    <property type="match status" value="1"/>
</dbReference>
<dbReference type="RefSeq" id="WP_033520810.1">
    <property type="nucleotide sequence ID" value="NZ_JDUS01000004.1"/>
</dbReference>
<dbReference type="STRING" id="1437606.BBOH_1655"/>
<dbReference type="InterPro" id="IPR010144">
    <property type="entry name" value="CRISPR-assoc_prot_Csd1-typ"/>
</dbReference>
<comment type="caution">
    <text evidence="1">The sequence shown here is derived from an EMBL/GenBank/DDBJ whole genome shotgun (WGS) entry which is preliminary data.</text>
</comment>
<gene>
    <name evidence="1" type="ORF">BBOH_1655</name>
</gene>
<dbReference type="eggNOG" id="COG5632">
    <property type="taxonomic scope" value="Bacteria"/>
</dbReference>
<reference evidence="1 2" key="1">
    <citation type="submission" date="2014-03" db="EMBL/GenBank/DDBJ databases">
        <title>Genomics of Bifidobacteria.</title>
        <authorList>
            <person name="Ventura M."/>
            <person name="Milani C."/>
            <person name="Lugli G.A."/>
        </authorList>
    </citation>
    <scope>NUCLEOTIDE SEQUENCE [LARGE SCALE GENOMIC DNA]</scope>
    <source>
        <strain evidence="1 2">DSM 22767</strain>
    </source>
</reference>
<keyword evidence="2" id="KW-1185">Reference proteome</keyword>
<evidence type="ECO:0000313" key="2">
    <source>
        <dbReference type="Proteomes" id="UP000029096"/>
    </source>
</evidence>
<name>A0A086ZEH4_9BIFI</name>
<dbReference type="Proteomes" id="UP000029096">
    <property type="component" value="Unassembled WGS sequence"/>
</dbReference>
<dbReference type="NCBIfam" id="TIGR01863">
    <property type="entry name" value="cas_Csd1"/>
    <property type="match status" value="1"/>
</dbReference>
<dbReference type="AlphaFoldDB" id="A0A086ZEH4"/>
<dbReference type="OrthoDB" id="5389988at2"/>
<organism evidence="1 2">
    <name type="scientific">Bifidobacterium bohemicum DSM 22767</name>
    <dbReference type="NCBI Taxonomy" id="1437606"/>
    <lineage>
        <taxon>Bacteria</taxon>
        <taxon>Bacillati</taxon>
        <taxon>Actinomycetota</taxon>
        <taxon>Actinomycetes</taxon>
        <taxon>Bifidobacteriales</taxon>
        <taxon>Bifidobacteriaceae</taxon>
        <taxon>Bifidobacterium</taxon>
    </lineage>
</organism>
<protein>
    <submittedName>
        <fullName evidence="1">CRISPR-associated protein Csd1 family</fullName>
    </submittedName>
</protein>
<proteinExistence type="predicted"/>